<evidence type="ECO:0000256" key="4">
    <source>
        <dbReference type="ARBA" id="ARBA00022692"/>
    </source>
</evidence>
<accession>A0A3S4CYN6</accession>
<proteinExistence type="predicted"/>
<dbReference type="EMBL" id="OUUZ01000001">
    <property type="protein sequence ID" value="SPQ17608.1"/>
    <property type="molecule type" value="Genomic_DNA"/>
</dbReference>
<sequence length="594" mass="66956">MGFSMMAARTLMNVAAMVATVAALHTFFGWLSGNDSYLYWFMCLFAWRYLRFFVNLVAFWCYSPAPPPKDREPTYMPSRDVTAVIPTVDPEGAAFRGCLEACAQNEPAKIVVVTAGDELYAAALAAVKEFEERFPLTQFVVSRTQEVSKRKQVALAVPHIETDITVLLDDHVFWGPRFLQSVLYAFEDSEVGLVGTNKQVRCPNGLGLWVRIWNMLGATYLCRHNFEIRATNTVDRGVFVVSGRTCAIRTEILRHPEFLPGYTNEKFFFGLFGPLNADDDNYVTRFVVRHGWHIKIQYTDDATMETILGVEHPPATKFLAQCRRWARTTWRSNVCSLVTDRTVWRRQPYCVYAVYLTSLTNFAAIIDPLLVYLFSRSSACVSGAALGGLVSWILLTKVVKVFDHFRRHPRNIVLFPAYVAFAYFHSFLKLWALLTFWDCTWNGRKLEQIKVDRGRSKQAEKEAQADAHPHTPALRALRARIAHLCGQHSSHVRSYQQPIIDELQRLDGSFAALRREQRVMADNHETIRAALGRVVAQADDAAAGQNAALSSDDAELVEAIARVTAAVGGAENRWRGYMRRVMMGAGVGQNGEAC</sequence>
<evidence type="ECO:0000313" key="9">
    <source>
        <dbReference type="EMBL" id="SPQ17608.1"/>
    </source>
</evidence>
<feature type="transmembrane region" description="Helical" evidence="8">
    <location>
        <begin position="37"/>
        <end position="62"/>
    </location>
</feature>
<evidence type="ECO:0000256" key="5">
    <source>
        <dbReference type="ARBA" id="ARBA00022989"/>
    </source>
</evidence>
<evidence type="ECO:0000256" key="7">
    <source>
        <dbReference type="ARBA" id="ARBA00023180"/>
    </source>
</evidence>
<dbReference type="Gene3D" id="3.90.550.10">
    <property type="entry name" value="Spore Coat Polysaccharide Biosynthesis Protein SpsA, Chain A"/>
    <property type="match status" value="1"/>
</dbReference>
<keyword evidence="3" id="KW-0808">Transferase</keyword>
<keyword evidence="7" id="KW-0325">Glycoprotein</keyword>
<organism evidence="9 10">
    <name type="scientific">Thermothielavioides terrestris</name>
    <dbReference type="NCBI Taxonomy" id="2587410"/>
    <lineage>
        <taxon>Eukaryota</taxon>
        <taxon>Fungi</taxon>
        <taxon>Dikarya</taxon>
        <taxon>Ascomycota</taxon>
        <taxon>Pezizomycotina</taxon>
        <taxon>Sordariomycetes</taxon>
        <taxon>Sordariomycetidae</taxon>
        <taxon>Sordariales</taxon>
        <taxon>Chaetomiaceae</taxon>
        <taxon>Thermothielavioides</taxon>
    </lineage>
</organism>
<gene>
    <name evidence="9" type="ORF">TT172_LOCUS27</name>
</gene>
<dbReference type="Proteomes" id="UP000289323">
    <property type="component" value="Unassembled WGS sequence"/>
</dbReference>
<keyword evidence="6 8" id="KW-0472">Membrane</keyword>
<dbReference type="InterPro" id="IPR052427">
    <property type="entry name" value="Glycosyltrans_GT2/GT47"/>
</dbReference>
<keyword evidence="4 8" id="KW-0812">Transmembrane</keyword>
<feature type="transmembrane region" description="Helical" evidence="8">
    <location>
        <begin position="349"/>
        <end position="375"/>
    </location>
</feature>
<evidence type="ECO:0000256" key="8">
    <source>
        <dbReference type="SAM" id="Phobius"/>
    </source>
</evidence>
<feature type="transmembrane region" description="Helical" evidence="8">
    <location>
        <begin position="381"/>
        <end position="399"/>
    </location>
</feature>
<evidence type="ECO:0000256" key="1">
    <source>
        <dbReference type="ARBA" id="ARBA00004370"/>
    </source>
</evidence>
<evidence type="ECO:0000256" key="3">
    <source>
        <dbReference type="ARBA" id="ARBA00022679"/>
    </source>
</evidence>
<dbReference type="InterPro" id="IPR029044">
    <property type="entry name" value="Nucleotide-diphossugar_trans"/>
</dbReference>
<protein>
    <submittedName>
        <fullName evidence="9">E2e8126c-0e5d-4746-b3ed-c66bfca09283</fullName>
    </submittedName>
</protein>
<dbReference type="AlphaFoldDB" id="A0A3S4CYN6"/>
<feature type="transmembrane region" description="Helical" evidence="8">
    <location>
        <begin position="12"/>
        <end position="31"/>
    </location>
</feature>
<dbReference type="CDD" id="cd06434">
    <property type="entry name" value="GT2_HAS"/>
    <property type="match status" value="1"/>
</dbReference>
<reference evidence="9 10" key="1">
    <citation type="submission" date="2018-04" db="EMBL/GenBank/DDBJ databases">
        <authorList>
            <person name="Huttner S."/>
            <person name="Dainat J."/>
        </authorList>
    </citation>
    <scope>NUCLEOTIDE SEQUENCE [LARGE SCALE GENOMIC DNA]</scope>
</reference>
<dbReference type="Pfam" id="PF13641">
    <property type="entry name" value="Glyco_tranf_2_3"/>
    <property type="match status" value="1"/>
</dbReference>
<keyword evidence="5 8" id="KW-1133">Transmembrane helix</keyword>
<keyword evidence="2" id="KW-0328">Glycosyltransferase</keyword>
<evidence type="ECO:0000313" key="10">
    <source>
        <dbReference type="Proteomes" id="UP000289323"/>
    </source>
</evidence>
<name>A0A3S4CYN6_9PEZI</name>
<feature type="transmembrane region" description="Helical" evidence="8">
    <location>
        <begin position="411"/>
        <end position="437"/>
    </location>
</feature>
<dbReference type="SUPFAM" id="SSF53448">
    <property type="entry name" value="Nucleotide-diphospho-sugar transferases"/>
    <property type="match status" value="1"/>
</dbReference>
<dbReference type="GO" id="GO:0016020">
    <property type="term" value="C:membrane"/>
    <property type="evidence" value="ECO:0007669"/>
    <property type="project" value="UniProtKB-SubCell"/>
</dbReference>
<dbReference type="PANTHER" id="PTHR47844">
    <property type="entry name" value="SYNTHASE CPS1, PUTATIVE (AFU_ORTHOLOGUE AFUA_7G02500)-RELATED"/>
    <property type="match status" value="1"/>
</dbReference>
<comment type="subcellular location">
    <subcellularLocation>
        <location evidence="1">Membrane</location>
    </subcellularLocation>
</comment>
<evidence type="ECO:0000256" key="6">
    <source>
        <dbReference type="ARBA" id="ARBA00023136"/>
    </source>
</evidence>
<dbReference type="GO" id="GO:0016757">
    <property type="term" value="F:glycosyltransferase activity"/>
    <property type="evidence" value="ECO:0007669"/>
    <property type="project" value="UniProtKB-KW"/>
</dbReference>
<evidence type="ECO:0000256" key="2">
    <source>
        <dbReference type="ARBA" id="ARBA00022676"/>
    </source>
</evidence>
<dbReference type="PANTHER" id="PTHR47844:SF1">
    <property type="entry name" value="EXOSTOSIN-LIKE 2"/>
    <property type="match status" value="1"/>
</dbReference>